<comment type="catalytic activity">
    <reaction evidence="1">
        <text>ATP + protein L-histidine = ADP + protein N-phospho-L-histidine.</text>
        <dbReference type="EC" id="2.7.13.3"/>
    </reaction>
</comment>
<dbReference type="Pfam" id="PF23539">
    <property type="entry name" value="DUF7134"/>
    <property type="match status" value="1"/>
</dbReference>
<keyword evidence="5" id="KW-0547">Nucleotide-binding</keyword>
<dbReference type="EC" id="2.7.13.3" evidence="2"/>
<evidence type="ECO:0000259" key="11">
    <source>
        <dbReference type="Pfam" id="PF07730"/>
    </source>
</evidence>
<feature type="transmembrane region" description="Helical" evidence="9">
    <location>
        <begin position="67"/>
        <end position="84"/>
    </location>
</feature>
<feature type="transmembrane region" description="Helical" evidence="9">
    <location>
        <begin position="137"/>
        <end position="158"/>
    </location>
</feature>
<accession>A0A7G9R166</accession>
<keyword evidence="9" id="KW-1133">Transmembrane helix</keyword>
<evidence type="ECO:0000259" key="10">
    <source>
        <dbReference type="Pfam" id="PF02518"/>
    </source>
</evidence>
<name>A0A7G9R166_9MICO</name>
<protein>
    <recommendedName>
        <fullName evidence="2">histidine kinase</fullName>
        <ecNumber evidence="2">2.7.13.3</ecNumber>
    </recommendedName>
</protein>
<dbReference type="AlphaFoldDB" id="A0A7G9R166"/>
<evidence type="ECO:0000256" key="1">
    <source>
        <dbReference type="ARBA" id="ARBA00000085"/>
    </source>
</evidence>
<dbReference type="KEGG" id="pei:H9L10_14220"/>
<keyword evidence="9" id="KW-0812">Transmembrane</keyword>
<evidence type="ECO:0000256" key="4">
    <source>
        <dbReference type="ARBA" id="ARBA00022679"/>
    </source>
</evidence>
<evidence type="ECO:0000256" key="8">
    <source>
        <dbReference type="ARBA" id="ARBA00023012"/>
    </source>
</evidence>
<evidence type="ECO:0000256" key="7">
    <source>
        <dbReference type="ARBA" id="ARBA00022840"/>
    </source>
</evidence>
<reference evidence="13 14" key="1">
    <citation type="submission" date="2020-08" db="EMBL/GenBank/DDBJ databases">
        <title>Genome sequence of Phycicoccus endophyticus JCM 31784T.</title>
        <authorList>
            <person name="Hyun D.-W."/>
            <person name="Bae J.-W."/>
        </authorList>
    </citation>
    <scope>NUCLEOTIDE SEQUENCE [LARGE SCALE GENOMIC DNA]</scope>
    <source>
        <strain evidence="13 14">JCM 31784</strain>
    </source>
</reference>
<keyword evidence="8" id="KW-0902">Two-component regulatory system</keyword>
<keyword evidence="6 13" id="KW-0418">Kinase</keyword>
<dbReference type="InterPro" id="IPR011712">
    <property type="entry name" value="Sig_transdc_His_kin_sub3_dim/P"/>
</dbReference>
<sequence>MTLQALTGWPRRHPLVVDSIVAGLLFLLLGAPAVTGLRHGVTSAGPVEVAVASAMTLVLALRRRHPVLTFTVVSLACLLQALSWPDALPSDLAFPVATYAIAAYARDAWPRRAALGVAVLGGVVAAVRWGADLGAATVISATFTGGVAVVSWIAGDLIRRRRALVARLADQNAALLRERDQREQLAAQRERSRIARDMHDVVAHGLSVIVVQADGAAYAARHAPAWERGQAAETLETLAATARSALTETRHLVGMLRRDEAAGAEDYTPVAGVEDLTLLVERLREAGLEVRLDLDGEAPAPTDTSLAAYRIAQESLTNVLKHGGPGTRATVRLRRTNAGLELEVTDDGRGAAADPAAEPGSGLVGMRERAVAVGGTLETGPRPEGGYRVRALLPTAGTPS</sequence>
<feature type="transmembrane region" description="Helical" evidence="9">
    <location>
        <begin position="40"/>
        <end position="60"/>
    </location>
</feature>
<dbReference type="InterPro" id="IPR036890">
    <property type="entry name" value="HATPase_C_sf"/>
</dbReference>
<evidence type="ECO:0000259" key="12">
    <source>
        <dbReference type="Pfam" id="PF23539"/>
    </source>
</evidence>
<evidence type="ECO:0000256" key="9">
    <source>
        <dbReference type="SAM" id="Phobius"/>
    </source>
</evidence>
<gene>
    <name evidence="13" type="ORF">H9L10_14220</name>
</gene>
<feature type="domain" description="DUF7134" evidence="12">
    <location>
        <begin position="7"/>
        <end position="162"/>
    </location>
</feature>
<dbReference type="PANTHER" id="PTHR24421">
    <property type="entry name" value="NITRATE/NITRITE SENSOR PROTEIN NARX-RELATED"/>
    <property type="match status" value="1"/>
</dbReference>
<dbReference type="EMBL" id="CP060712">
    <property type="protein sequence ID" value="QNN49341.1"/>
    <property type="molecule type" value="Genomic_DNA"/>
</dbReference>
<dbReference type="GO" id="GO:0016020">
    <property type="term" value="C:membrane"/>
    <property type="evidence" value="ECO:0007669"/>
    <property type="project" value="InterPro"/>
</dbReference>
<dbReference type="PANTHER" id="PTHR24421:SF10">
    <property type="entry name" value="NITRATE_NITRITE SENSOR PROTEIN NARQ"/>
    <property type="match status" value="1"/>
</dbReference>
<evidence type="ECO:0000256" key="6">
    <source>
        <dbReference type="ARBA" id="ARBA00022777"/>
    </source>
</evidence>
<dbReference type="Pfam" id="PF07730">
    <property type="entry name" value="HisKA_3"/>
    <property type="match status" value="1"/>
</dbReference>
<dbReference type="GO" id="GO:0046983">
    <property type="term" value="F:protein dimerization activity"/>
    <property type="evidence" value="ECO:0007669"/>
    <property type="project" value="InterPro"/>
</dbReference>
<dbReference type="InterPro" id="IPR055558">
    <property type="entry name" value="DUF7134"/>
</dbReference>
<dbReference type="Pfam" id="PF02518">
    <property type="entry name" value="HATPase_c"/>
    <property type="match status" value="1"/>
</dbReference>
<dbReference type="InterPro" id="IPR050482">
    <property type="entry name" value="Sensor_HK_TwoCompSys"/>
</dbReference>
<evidence type="ECO:0000313" key="14">
    <source>
        <dbReference type="Proteomes" id="UP000515976"/>
    </source>
</evidence>
<dbReference type="Gene3D" id="1.20.5.1930">
    <property type="match status" value="1"/>
</dbReference>
<feature type="transmembrane region" description="Helical" evidence="9">
    <location>
        <begin position="15"/>
        <end position="34"/>
    </location>
</feature>
<dbReference type="InterPro" id="IPR003594">
    <property type="entry name" value="HATPase_dom"/>
</dbReference>
<feature type="transmembrane region" description="Helical" evidence="9">
    <location>
        <begin position="113"/>
        <end position="131"/>
    </location>
</feature>
<dbReference type="GO" id="GO:0005524">
    <property type="term" value="F:ATP binding"/>
    <property type="evidence" value="ECO:0007669"/>
    <property type="project" value="UniProtKB-KW"/>
</dbReference>
<keyword evidence="9" id="KW-0472">Membrane</keyword>
<dbReference type="CDD" id="cd16917">
    <property type="entry name" value="HATPase_UhpB-NarQ-NarX-like"/>
    <property type="match status" value="1"/>
</dbReference>
<keyword evidence="14" id="KW-1185">Reference proteome</keyword>
<keyword evidence="3" id="KW-0597">Phosphoprotein</keyword>
<evidence type="ECO:0000256" key="5">
    <source>
        <dbReference type="ARBA" id="ARBA00022741"/>
    </source>
</evidence>
<organism evidence="13 14">
    <name type="scientific">Phycicoccus endophyticus</name>
    <dbReference type="NCBI Taxonomy" id="1690220"/>
    <lineage>
        <taxon>Bacteria</taxon>
        <taxon>Bacillati</taxon>
        <taxon>Actinomycetota</taxon>
        <taxon>Actinomycetes</taxon>
        <taxon>Micrococcales</taxon>
        <taxon>Intrasporangiaceae</taxon>
        <taxon>Phycicoccus</taxon>
    </lineage>
</organism>
<feature type="domain" description="Signal transduction histidine kinase subgroup 3 dimerisation and phosphoacceptor" evidence="11">
    <location>
        <begin position="190"/>
        <end position="259"/>
    </location>
</feature>
<dbReference type="Proteomes" id="UP000515976">
    <property type="component" value="Chromosome"/>
</dbReference>
<keyword evidence="4" id="KW-0808">Transferase</keyword>
<dbReference type="SUPFAM" id="SSF55874">
    <property type="entry name" value="ATPase domain of HSP90 chaperone/DNA topoisomerase II/histidine kinase"/>
    <property type="match status" value="1"/>
</dbReference>
<keyword evidence="7" id="KW-0067">ATP-binding</keyword>
<evidence type="ECO:0000256" key="2">
    <source>
        <dbReference type="ARBA" id="ARBA00012438"/>
    </source>
</evidence>
<evidence type="ECO:0000313" key="13">
    <source>
        <dbReference type="EMBL" id="QNN49341.1"/>
    </source>
</evidence>
<feature type="domain" description="Histidine kinase/HSP90-like ATPase" evidence="10">
    <location>
        <begin position="307"/>
        <end position="395"/>
    </location>
</feature>
<dbReference type="Gene3D" id="3.30.565.10">
    <property type="entry name" value="Histidine kinase-like ATPase, C-terminal domain"/>
    <property type="match status" value="1"/>
</dbReference>
<dbReference type="RefSeq" id="WP_166104095.1">
    <property type="nucleotide sequence ID" value="NZ_BMMY01000013.1"/>
</dbReference>
<dbReference type="GO" id="GO:0000155">
    <property type="term" value="F:phosphorelay sensor kinase activity"/>
    <property type="evidence" value="ECO:0007669"/>
    <property type="project" value="InterPro"/>
</dbReference>
<evidence type="ECO:0000256" key="3">
    <source>
        <dbReference type="ARBA" id="ARBA00022553"/>
    </source>
</evidence>
<proteinExistence type="predicted"/>